<name>A0ABR7NGI2_9FIRM</name>
<dbReference type="HAMAP" id="MF_00125">
    <property type="entry name" value="HisZ"/>
    <property type="match status" value="1"/>
</dbReference>
<dbReference type="PANTHER" id="PTHR11476">
    <property type="entry name" value="HISTIDYL-TRNA SYNTHETASE"/>
    <property type="match status" value="1"/>
</dbReference>
<keyword evidence="9" id="KW-0808">Transferase</keyword>
<accession>A0ABR7NGI2</accession>
<dbReference type="InterPro" id="IPR004516">
    <property type="entry name" value="HisRS/HisZ"/>
</dbReference>
<proteinExistence type="inferred from homology"/>
<keyword evidence="9" id="KW-0328">Glycosyltransferase</keyword>
<comment type="caution">
    <text evidence="9">The sequence shown here is derived from an EMBL/GenBank/DDBJ whole genome shotgun (WGS) entry which is preliminary data.</text>
</comment>
<keyword evidence="7" id="KW-0028">Amino-acid biosynthesis</keyword>
<evidence type="ECO:0000256" key="1">
    <source>
        <dbReference type="ARBA" id="ARBA00004496"/>
    </source>
</evidence>
<evidence type="ECO:0000256" key="2">
    <source>
        <dbReference type="ARBA" id="ARBA00004667"/>
    </source>
</evidence>
<comment type="miscellaneous">
    <text evidence="7">This function is generally fulfilled by the C-terminal part of HisG, which is missing in some bacteria such as this one.</text>
</comment>
<comment type="function">
    <text evidence="6 7">Required for the first step of histidine biosynthesis. May allow the feedback regulation of ATP phosphoribosyltransferase activity by histidine.</text>
</comment>
<dbReference type="GO" id="GO:0016757">
    <property type="term" value="F:glycosyltransferase activity"/>
    <property type="evidence" value="ECO:0007669"/>
    <property type="project" value="UniProtKB-KW"/>
</dbReference>
<sequence>MKQYNKITPEGTKDRLFGECEKRGGFVRSLRALFESRGFREVSTPVLEYYDVFDTARAYFPQEGIYKLVDHDGRILVLRPDCTIPIARLIGARLKNERGPLRIFYHQKIYRHASGHSGLSGEIAQMGVEFVGGDLPICDVEIVELACRSLRSVCGSDYQLELCHIGYFNALVDSLNTDPATREQIRELVEHKNFPALDLLLERFEGCPAQKALKKLPALFGSVSVLEEARALFSNEAADRALDALADLYNALSSLGLDHLSLDLGLVNQADYYTGIIFRGYTAGAGEPVLSGGRYDELIGEFGPARPATGFGINLDLLCERAEGTAAVPPPRAAVLVDAKSPVTEAFSLVERLCSQRFAAELIPVRDTRDAPAPEGFDRVFRVVDGAVKEG</sequence>
<dbReference type="InterPro" id="IPR006195">
    <property type="entry name" value="aa-tRNA-synth_II"/>
</dbReference>
<gene>
    <name evidence="7 9" type="primary">hisZ</name>
    <name evidence="9" type="ORF">H8717_03660</name>
</gene>
<keyword evidence="5 7" id="KW-0963">Cytoplasm</keyword>
<evidence type="ECO:0000313" key="10">
    <source>
        <dbReference type="Proteomes" id="UP000658131"/>
    </source>
</evidence>
<keyword evidence="10" id="KW-1185">Reference proteome</keyword>
<evidence type="ECO:0000313" key="9">
    <source>
        <dbReference type="EMBL" id="MBC8575511.1"/>
    </source>
</evidence>
<dbReference type="CDD" id="cd00773">
    <property type="entry name" value="HisRS-like_core"/>
    <property type="match status" value="1"/>
</dbReference>
<dbReference type="Gene3D" id="3.30.930.10">
    <property type="entry name" value="Bira Bifunctional Protein, Domain 2"/>
    <property type="match status" value="1"/>
</dbReference>
<reference evidence="9 10" key="1">
    <citation type="submission" date="2020-08" db="EMBL/GenBank/DDBJ databases">
        <title>Genome public.</title>
        <authorList>
            <person name="Liu C."/>
            <person name="Sun Q."/>
        </authorList>
    </citation>
    <scope>NUCLEOTIDE SEQUENCE [LARGE SCALE GENOMIC DNA]</scope>
    <source>
        <strain evidence="9 10">BX1</strain>
    </source>
</reference>
<comment type="subcellular location">
    <subcellularLocation>
        <location evidence="1 7">Cytoplasm</location>
    </subcellularLocation>
</comment>
<dbReference type="RefSeq" id="WP_262399138.1">
    <property type="nucleotide sequence ID" value="NZ_JACRTB010000005.1"/>
</dbReference>
<dbReference type="InterPro" id="IPR004517">
    <property type="entry name" value="HisZ"/>
</dbReference>
<dbReference type="PROSITE" id="PS50862">
    <property type="entry name" value="AA_TRNA_LIGASE_II"/>
    <property type="match status" value="1"/>
</dbReference>
<feature type="domain" description="Aminoacyl-transfer RNA synthetases class-II family profile" evidence="8">
    <location>
        <begin position="28"/>
        <end position="111"/>
    </location>
</feature>
<dbReference type="InterPro" id="IPR041715">
    <property type="entry name" value="HisRS-like_core"/>
</dbReference>
<dbReference type="PIRSF" id="PIRSF001549">
    <property type="entry name" value="His-tRNA_synth"/>
    <property type="match status" value="1"/>
</dbReference>
<dbReference type="NCBIfam" id="TIGR00443">
    <property type="entry name" value="hisZ_biosyn_reg"/>
    <property type="match status" value="1"/>
</dbReference>
<dbReference type="InterPro" id="IPR045864">
    <property type="entry name" value="aa-tRNA-synth_II/BPL/LPL"/>
</dbReference>
<evidence type="ECO:0000256" key="7">
    <source>
        <dbReference type="HAMAP-Rule" id="MF_00125"/>
    </source>
</evidence>
<comment type="pathway">
    <text evidence="2 7">Amino-acid biosynthesis; L-histidine biosynthesis; L-histidine from 5-phospho-alpha-D-ribose 1-diphosphate: step 1/9.</text>
</comment>
<comment type="similarity">
    <text evidence="3 7">Belongs to the class-II aminoacyl-tRNA synthetase family. HisZ subfamily.</text>
</comment>
<evidence type="ECO:0000256" key="5">
    <source>
        <dbReference type="ARBA" id="ARBA00022490"/>
    </source>
</evidence>
<dbReference type="Pfam" id="PF13393">
    <property type="entry name" value="tRNA-synt_His"/>
    <property type="match status" value="1"/>
</dbReference>
<comment type="subunit">
    <text evidence="7">Heteromultimer composed of HisG and HisZ subunits.</text>
</comment>
<dbReference type="EMBL" id="JACRTB010000005">
    <property type="protein sequence ID" value="MBC8575511.1"/>
    <property type="molecule type" value="Genomic_DNA"/>
</dbReference>
<dbReference type="PANTHER" id="PTHR11476:SF7">
    <property type="entry name" value="HISTIDINE--TRNA LIGASE"/>
    <property type="match status" value="1"/>
</dbReference>
<evidence type="ECO:0000256" key="4">
    <source>
        <dbReference type="ARBA" id="ARBA00020397"/>
    </source>
</evidence>
<evidence type="ECO:0000256" key="6">
    <source>
        <dbReference type="ARBA" id="ARBA00025246"/>
    </source>
</evidence>
<keyword evidence="7" id="KW-0368">Histidine biosynthesis</keyword>
<evidence type="ECO:0000259" key="8">
    <source>
        <dbReference type="PROSITE" id="PS50862"/>
    </source>
</evidence>
<dbReference type="SUPFAM" id="SSF55681">
    <property type="entry name" value="Class II aaRS and biotin synthetases"/>
    <property type="match status" value="1"/>
</dbReference>
<protein>
    <recommendedName>
        <fullName evidence="4 7">ATP phosphoribosyltransferase regulatory subunit</fullName>
    </recommendedName>
</protein>
<evidence type="ECO:0000256" key="3">
    <source>
        <dbReference type="ARBA" id="ARBA00005539"/>
    </source>
</evidence>
<organism evidence="9 10">
    <name type="scientific">Yanshouia hominis</name>
    <dbReference type="NCBI Taxonomy" id="2763673"/>
    <lineage>
        <taxon>Bacteria</taxon>
        <taxon>Bacillati</taxon>
        <taxon>Bacillota</taxon>
        <taxon>Clostridia</taxon>
        <taxon>Eubacteriales</taxon>
        <taxon>Oscillospiraceae</taxon>
        <taxon>Yanshouia</taxon>
    </lineage>
</organism>
<dbReference type="Proteomes" id="UP000658131">
    <property type="component" value="Unassembled WGS sequence"/>
</dbReference>